<evidence type="ECO:0000259" key="2">
    <source>
        <dbReference type="Pfam" id="PF14339"/>
    </source>
</evidence>
<sequence length="317" mass="33103" precursor="true">MNLRAITPIVAALLGLAAAGPAGGATVYSIGDGGLSLLRYSTDDPGDVSRVGFFGGPLDGLDSIDFRPSTGQLYGYQDLTDSYFTVDLSTAALTLATAPDVGATTNTFFLGMDWNPTIDRLRVVTDSTQNLVYNPETGTANAVTNLFYVPGDPNEAFTPLVIENAYTNSLRSNFGGTTQQYVLDYGLDVLATLDNNTGRLESIGELMLAGSVLDFDEFVGFDIESTAVGVNTARALLTVDGVAGLYTIDLTTAEATFLGALGSGFGPTYGLAVAPIPEPTSLALVAIGTVPLGVMSACRRRRRRRASRPVPTGDDGG</sequence>
<dbReference type="Pfam" id="PF14339">
    <property type="entry name" value="DUF4394"/>
    <property type="match status" value="1"/>
</dbReference>
<gene>
    <name evidence="3" type="ORF">ElP_01680</name>
</gene>
<dbReference type="NCBIfam" id="TIGR02595">
    <property type="entry name" value="PEP_CTERM"/>
    <property type="match status" value="1"/>
</dbReference>
<dbReference type="InterPro" id="IPR025507">
    <property type="entry name" value="DUF4394"/>
</dbReference>
<dbReference type="AlphaFoldDB" id="A0A518GUS2"/>
<proteinExistence type="predicted"/>
<name>A0A518GUS2_9BACT</name>
<keyword evidence="1" id="KW-0732">Signal</keyword>
<organism evidence="3 4">
    <name type="scientific">Tautonia plasticadhaerens</name>
    <dbReference type="NCBI Taxonomy" id="2527974"/>
    <lineage>
        <taxon>Bacteria</taxon>
        <taxon>Pseudomonadati</taxon>
        <taxon>Planctomycetota</taxon>
        <taxon>Planctomycetia</taxon>
        <taxon>Isosphaerales</taxon>
        <taxon>Isosphaeraceae</taxon>
        <taxon>Tautonia</taxon>
    </lineage>
</organism>
<feature type="signal peptide" evidence="1">
    <location>
        <begin position="1"/>
        <end position="24"/>
    </location>
</feature>
<dbReference type="Proteomes" id="UP000317835">
    <property type="component" value="Chromosome"/>
</dbReference>
<dbReference type="KEGG" id="tpla:ElP_01680"/>
<accession>A0A518GUS2</accession>
<protein>
    <recommendedName>
        <fullName evidence="2">DUF4394 domain-containing protein</fullName>
    </recommendedName>
</protein>
<dbReference type="RefSeq" id="WP_145266363.1">
    <property type="nucleotide sequence ID" value="NZ_CP036426.1"/>
</dbReference>
<dbReference type="InterPro" id="IPR013424">
    <property type="entry name" value="Ice-binding_C"/>
</dbReference>
<evidence type="ECO:0000313" key="4">
    <source>
        <dbReference type="Proteomes" id="UP000317835"/>
    </source>
</evidence>
<feature type="domain" description="DUF4394" evidence="2">
    <location>
        <begin position="37"/>
        <end position="264"/>
    </location>
</feature>
<dbReference type="OrthoDB" id="531718at2"/>
<evidence type="ECO:0000256" key="1">
    <source>
        <dbReference type="SAM" id="SignalP"/>
    </source>
</evidence>
<keyword evidence="4" id="KW-1185">Reference proteome</keyword>
<reference evidence="3 4" key="1">
    <citation type="submission" date="2019-02" db="EMBL/GenBank/DDBJ databases">
        <title>Deep-cultivation of Planctomycetes and their phenomic and genomic characterization uncovers novel biology.</title>
        <authorList>
            <person name="Wiegand S."/>
            <person name="Jogler M."/>
            <person name="Boedeker C."/>
            <person name="Pinto D."/>
            <person name="Vollmers J."/>
            <person name="Rivas-Marin E."/>
            <person name="Kohn T."/>
            <person name="Peeters S.H."/>
            <person name="Heuer A."/>
            <person name="Rast P."/>
            <person name="Oberbeckmann S."/>
            <person name="Bunk B."/>
            <person name="Jeske O."/>
            <person name="Meyerdierks A."/>
            <person name="Storesund J.E."/>
            <person name="Kallscheuer N."/>
            <person name="Luecker S."/>
            <person name="Lage O.M."/>
            <person name="Pohl T."/>
            <person name="Merkel B.J."/>
            <person name="Hornburger P."/>
            <person name="Mueller R.-W."/>
            <person name="Bruemmer F."/>
            <person name="Labrenz M."/>
            <person name="Spormann A.M."/>
            <person name="Op den Camp H."/>
            <person name="Overmann J."/>
            <person name="Amann R."/>
            <person name="Jetten M.S.M."/>
            <person name="Mascher T."/>
            <person name="Medema M.H."/>
            <person name="Devos D.P."/>
            <person name="Kaster A.-K."/>
            <person name="Ovreas L."/>
            <person name="Rohde M."/>
            <person name="Galperin M.Y."/>
            <person name="Jogler C."/>
        </authorList>
    </citation>
    <scope>NUCLEOTIDE SEQUENCE [LARGE SCALE GENOMIC DNA]</scope>
    <source>
        <strain evidence="3 4">ElP</strain>
    </source>
</reference>
<evidence type="ECO:0000313" key="3">
    <source>
        <dbReference type="EMBL" id="QDV32340.1"/>
    </source>
</evidence>
<dbReference type="EMBL" id="CP036426">
    <property type="protein sequence ID" value="QDV32340.1"/>
    <property type="molecule type" value="Genomic_DNA"/>
</dbReference>
<feature type="chain" id="PRO_5021915652" description="DUF4394 domain-containing protein" evidence="1">
    <location>
        <begin position="25"/>
        <end position="317"/>
    </location>
</feature>